<evidence type="ECO:0000256" key="4">
    <source>
        <dbReference type="ARBA" id="ARBA00022806"/>
    </source>
</evidence>
<evidence type="ECO:0000313" key="10">
    <source>
        <dbReference type="Proteomes" id="UP001159363"/>
    </source>
</evidence>
<comment type="subcellular location">
    <subcellularLocation>
        <location evidence="1">Nucleus</location>
    </subcellularLocation>
</comment>
<keyword evidence="4" id="KW-0347">Helicase</keyword>
<evidence type="ECO:0000256" key="6">
    <source>
        <dbReference type="ARBA" id="ARBA00023125"/>
    </source>
</evidence>
<organism evidence="9 10">
    <name type="scientific">Dryococelus australis</name>
    <dbReference type="NCBI Taxonomy" id="614101"/>
    <lineage>
        <taxon>Eukaryota</taxon>
        <taxon>Metazoa</taxon>
        <taxon>Ecdysozoa</taxon>
        <taxon>Arthropoda</taxon>
        <taxon>Hexapoda</taxon>
        <taxon>Insecta</taxon>
        <taxon>Pterygota</taxon>
        <taxon>Neoptera</taxon>
        <taxon>Polyneoptera</taxon>
        <taxon>Phasmatodea</taxon>
        <taxon>Verophasmatodea</taxon>
        <taxon>Anareolatae</taxon>
        <taxon>Phasmatidae</taxon>
        <taxon>Eurycanthinae</taxon>
        <taxon>Dryococelus</taxon>
    </lineage>
</organism>
<evidence type="ECO:0000313" key="9">
    <source>
        <dbReference type="EMBL" id="KAJ8896184.1"/>
    </source>
</evidence>
<evidence type="ECO:0000256" key="3">
    <source>
        <dbReference type="ARBA" id="ARBA00022741"/>
    </source>
</evidence>
<proteinExistence type="inferred from homology"/>
<gene>
    <name evidence="9" type="ORF">PR048_001527</name>
</gene>
<keyword evidence="7" id="KW-0539">Nucleus</keyword>
<feature type="region of interest" description="Disordered" evidence="8">
    <location>
        <begin position="151"/>
        <end position="198"/>
    </location>
</feature>
<dbReference type="PANTHER" id="PTHR45797:SF3">
    <property type="entry name" value="TRANSCRIPTIONAL REGULATOR ATRX HOMOLOG"/>
    <property type="match status" value="1"/>
</dbReference>
<accession>A0ABQ9IJ09</accession>
<dbReference type="Proteomes" id="UP001159363">
    <property type="component" value="Chromosome 1"/>
</dbReference>
<evidence type="ECO:0000256" key="5">
    <source>
        <dbReference type="ARBA" id="ARBA00022840"/>
    </source>
</evidence>
<reference evidence="9 10" key="1">
    <citation type="submission" date="2023-02" db="EMBL/GenBank/DDBJ databases">
        <title>LHISI_Scaffold_Assembly.</title>
        <authorList>
            <person name="Stuart O.P."/>
            <person name="Cleave R."/>
            <person name="Magrath M.J.L."/>
            <person name="Mikheyev A.S."/>
        </authorList>
    </citation>
    <scope>NUCLEOTIDE SEQUENCE [LARGE SCALE GENOMIC DNA]</scope>
    <source>
        <strain evidence="9">Daus_M_001</strain>
        <tissue evidence="9">Leg muscle</tissue>
    </source>
</reference>
<sequence length="440" mass="49191">MPKRLNWTRLGHNNSPEAHLISGQLHNCGSKRDPRSHLRSIHKFVAPFKFRAGLEIEMEFILNRRNWQFQILIRDQQPSSTNWLSGKTACSHQDEPGSILGQVTPGLSQVRVVLDDAISHFPQPCIVALLHSDLISPSSALKTSLRAAQISQLNPSKKKRKPKRKRIRQPVSDSSDSDVMEASQRSEGQGKGRKNIRRVIKDEDVAEATRRAAREEDDRRKRIAEKQKYVCIIIRRGVGMSCYLGALLGVFSAGCGVSVGASGGGRGTFLMPSAKRVFFRLESPVDPGETSDLTQVDKPTAVGCATHFLSLSLEGDKTYYLPTLHKAQQLRHQPQGCCSLTVSLLTIFSRCALPEALWYNELYEIPENFEVLDKLVLDFDPETKEELVSVHPNLVRKLKPHQRPGKCSSYGPPLGSRQQTAGLSYRLAFITTHLAPYLRI</sequence>
<keyword evidence="4" id="KW-0378">Hydrolase</keyword>
<dbReference type="PANTHER" id="PTHR45797">
    <property type="entry name" value="RAD54-LIKE"/>
    <property type="match status" value="1"/>
</dbReference>
<feature type="compositionally biased region" description="Basic residues" evidence="8">
    <location>
        <begin position="156"/>
        <end position="168"/>
    </location>
</feature>
<keyword evidence="3" id="KW-0547">Nucleotide-binding</keyword>
<evidence type="ECO:0000256" key="2">
    <source>
        <dbReference type="ARBA" id="ARBA00007025"/>
    </source>
</evidence>
<keyword evidence="6" id="KW-0238">DNA-binding</keyword>
<dbReference type="EMBL" id="JARBHB010000001">
    <property type="protein sequence ID" value="KAJ8896184.1"/>
    <property type="molecule type" value="Genomic_DNA"/>
</dbReference>
<dbReference type="InterPro" id="IPR044574">
    <property type="entry name" value="ARIP4-like"/>
</dbReference>
<keyword evidence="5" id="KW-0067">ATP-binding</keyword>
<evidence type="ECO:0000256" key="8">
    <source>
        <dbReference type="SAM" id="MobiDB-lite"/>
    </source>
</evidence>
<protein>
    <submittedName>
        <fullName evidence="9">Uncharacterized protein</fullName>
    </submittedName>
</protein>
<keyword evidence="10" id="KW-1185">Reference proteome</keyword>
<evidence type="ECO:0000256" key="7">
    <source>
        <dbReference type="ARBA" id="ARBA00023242"/>
    </source>
</evidence>
<comment type="caution">
    <text evidence="9">The sequence shown here is derived from an EMBL/GenBank/DDBJ whole genome shotgun (WGS) entry which is preliminary data.</text>
</comment>
<comment type="similarity">
    <text evidence="2">Belongs to the SNF2/RAD54 helicase family.</text>
</comment>
<name>A0ABQ9IJ09_9NEOP</name>
<evidence type="ECO:0000256" key="1">
    <source>
        <dbReference type="ARBA" id="ARBA00004123"/>
    </source>
</evidence>